<dbReference type="PROSITE" id="PS51318">
    <property type="entry name" value="TAT"/>
    <property type="match status" value="1"/>
</dbReference>
<reference evidence="2 3" key="1">
    <citation type="submission" date="2020-07" db="EMBL/GenBank/DDBJ databases">
        <title>Genomic Encyclopedia of Type Strains, Phase IV (KMG-V): Genome sequencing to study the core and pangenomes of soil and plant-associated prokaryotes.</title>
        <authorList>
            <person name="Whitman W."/>
        </authorList>
    </citation>
    <scope>NUCLEOTIDE SEQUENCE [LARGE SCALE GENOMIC DNA]</scope>
    <source>
        <strain evidence="2 3">RH2WT43</strain>
    </source>
</reference>
<dbReference type="RefSeq" id="WP_182532393.1">
    <property type="nucleotide sequence ID" value="NZ_JACGXL010000006.1"/>
</dbReference>
<dbReference type="InterPro" id="IPR008257">
    <property type="entry name" value="Pept_M19"/>
</dbReference>
<dbReference type="GO" id="GO:0006508">
    <property type="term" value="P:proteolysis"/>
    <property type="evidence" value="ECO:0007669"/>
    <property type="project" value="InterPro"/>
</dbReference>
<dbReference type="Gene3D" id="3.20.20.140">
    <property type="entry name" value="Metal-dependent hydrolases"/>
    <property type="match status" value="1"/>
</dbReference>
<dbReference type="GO" id="GO:0070573">
    <property type="term" value="F:metallodipeptidase activity"/>
    <property type="evidence" value="ECO:0007669"/>
    <property type="project" value="InterPro"/>
</dbReference>
<keyword evidence="2" id="KW-0645">Protease</keyword>
<dbReference type="EC" id="3.4.13.19" evidence="2"/>
<feature type="signal peptide" evidence="1">
    <location>
        <begin position="1"/>
        <end position="28"/>
    </location>
</feature>
<dbReference type="SUPFAM" id="SSF51556">
    <property type="entry name" value="Metallo-dependent hydrolases"/>
    <property type="match status" value="1"/>
</dbReference>
<evidence type="ECO:0000313" key="2">
    <source>
        <dbReference type="EMBL" id="MBA8889360.1"/>
    </source>
</evidence>
<dbReference type="PANTHER" id="PTHR10443">
    <property type="entry name" value="MICROSOMAL DIPEPTIDASE"/>
    <property type="match status" value="1"/>
</dbReference>
<accession>A0A839F8F8</accession>
<dbReference type="InterPro" id="IPR006311">
    <property type="entry name" value="TAT_signal"/>
</dbReference>
<protein>
    <submittedName>
        <fullName evidence="2">Membrane dipeptidase</fullName>
        <ecNumber evidence="2">3.4.13.19</ecNumber>
    </submittedName>
</protein>
<keyword evidence="3" id="KW-1185">Reference proteome</keyword>
<keyword evidence="2" id="KW-0378">Hydrolase</keyword>
<dbReference type="EMBL" id="JACGXL010000006">
    <property type="protein sequence ID" value="MBA8889360.1"/>
    <property type="molecule type" value="Genomic_DNA"/>
</dbReference>
<name>A0A839F8F8_9GAMM</name>
<organism evidence="2 3">
    <name type="scientific">Dokdonella fugitiva</name>
    <dbReference type="NCBI Taxonomy" id="328517"/>
    <lineage>
        <taxon>Bacteria</taxon>
        <taxon>Pseudomonadati</taxon>
        <taxon>Pseudomonadota</taxon>
        <taxon>Gammaproteobacteria</taxon>
        <taxon>Lysobacterales</taxon>
        <taxon>Rhodanobacteraceae</taxon>
        <taxon>Dokdonella</taxon>
    </lineage>
</organism>
<dbReference type="AlphaFoldDB" id="A0A839F8F8"/>
<feature type="chain" id="PRO_5032710705" evidence="1">
    <location>
        <begin position="29"/>
        <end position="376"/>
    </location>
</feature>
<keyword evidence="2" id="KW-0224">Dipeptidase</keyword>
<dbReference type="PANTHER" id="PTHR10443:SF12">
    <property type="entry name" value="DIPEPTIDASE"/>
    <property type="match status" value="1"/>
</dbReference>
<dbReference type="InterPro" id="IPR032466">
    <property type="entry name" value="Metal_Hydrolase"/>
</dbReference>
<sequence length="376" mass="40917">MSIHHARRTFLATCAAGAAWAASPRAFAAPAATNWPRYRDAIVVDACASPGRSGDGDDALDARELADIRAGGVTAINFTVGSVGSYDDDFEKTLRNIAFWDAQLAAHPDVLLKVVRGAQLDDAKRSGRLGIVFGFQDTTMYGENLERFDVFHDLGVRIVQLTYNRRNLVGDGCLEPGNAGLSKFGLELVARMNERNALVDLSHCGQRTTREGILASKHPVAITHSGCAAVTEAPRNKRDEELRLLAERGGVLGIYVMPYLRRQGQVQADDVIRHLEHALDVCGEDHVGIGTDGTTSGVEITAAYRKQFADEIAERARRGIAAPGERADSYTFAPDLNTPTRLERIAVLLSQRGHSDARIEKVLGANFARLFRDVII</sequence>
<evidence type="ECO:0000313" key="3">
    <source>
        <dbReference type="Proteomes" id="UP000550401"/>
    </source>
</evidence>
<keyword evidence="1" id="KW-0732">Signal</keyword>
<comment type="caution">
    <text evidence="2">The sequence shown here is derived from an EMBL/GenBank/DDBJ whole genome shotgun (WGS) entry which is preliminary data.</text>
</comment>
<gene>
    <name evidence="2" type="ORF">FHW12_003603</name>
</gene>
<evidence type="ECO:0000256" key="1">
    <source>
        <dbReference type="SAM" id="SignalP"/>
    </source>
</evidence>
<dbReference type="PROSITE" id="PS51365">
    <property type="entry name" value="RENAL_DIPEPTIDASE_2"/>
    <property type="match status" value="1"/>
</dbReference>
<dbReference type="Pfam" id="PF01244">
    <property type="entry name" value="Peptidase_M19"/>
    <property type="match status" value="1"/>
</dbReference>
<dbReference type="Proteomes" id="UP000550401">
    <property type="component" value="Unassembled WGS sequence"/>
</dbReference>
<proteinExistence type="predicted"/>